<keyword evidence="1" id="KW-0695">RNA-directed DNA polymerase</keyword>
<accession>A0ABQ5GJW3</accession>
<dbReference type="SUPFAM" id="SSF56672">
    <property type="entry name" value="DNA/RNA polymerases"/>
    <property type="match status" value="1"/>
</dbReference>
<sequence>MVNPAEKRDPNKYCEFHANTGHNTDECMQLRKQIDEMIKAGKLSQFIKELKQNDKPKAPKKGETARKERSLAILMIQPWERVAKKKVTQSFSPETTISFPSLGDEDGTKEPMIIEAKIGGHFVHRMYVDGGASSEILYEHCFVRLQPEIRSQMVPPTTYLTGFSGETIWPLGQISLLVKIGDEEHSTSAWMNFMVVRSPSQHNRIIGRPGIRKIRAIPSTAHGMLKFPVEGGTITLRSSRIIPMECAMISGPSTRPPEAGKTLEEKIRVAIHPEYPEQTIAIGSTLTEKGRKELCTLLGQNLDVFAWKPADMTGVPRHTAEHRLNVREGCSPIRQKKRGQAPKRNKAIQEEVEKLVDAGIMKEVHYHNWLSNPVMVKKHDGSWRMCVDFKYLNKACPQDGYPLPEIDWKVESLCG</sequence>
<dbReference type="Gene3D" id="3.10.10.10">
    <property type="entry name" value="HIV Type 1 Reverse Transcriptase, subunit A, domain 1"/>
    <property type="match status" value="1"/>
</dbReference>
<dbReference type="PANTHER" id="PTHR24559:SF444">
    <property type="entry name" value="REVERSE TRANSCRIPTASE DOMAIN-CONTAINING PROTEIN"/>
    <property type="match status" value="1"/>
</dbReference>
<dbReference type="Proteomes" id="UP001151760">
    <property type="component" value="Unassembled WGS sequence"/>
</dbReference>
<evidence type="ECO:0000313" key="1">
    <source>
        <dbReference type="EMBL" id="GJT75068.1"/>
    </source>
</evidence>
<gene>
    <name evidence="1" type="ORF">Tco_1041793</name>
</gene>
<dbReference type="InterPro" id="IPR053134">
    <property type="entry name" value="RNA-dir_DNA_polymerase"/>
</dbReference>
<dbReference type="InterPro" id="IPR021109">
    <property type="entry name" value="Peptidase_aspartic_dom_sf"/>
</dbReference>
<dbReference type="Gene3D" id="2.40.70.10">
    <property type="entry name" value="Acid Proteases"/>
    <property type="match status" value="1"/>
</dbReference>
<dbReference type="InterPro" id="IPR043502">
    <property type="entry name" value="DNA/RNA_pol_sf"/>
</dbReference>
<dbReference type="PANTHER" id="PTHR24559">
    <property type="entry name" value="TRANSPOSON TY3-I GAG-POL POLYPROTEIN"/>
    <property type="match status" value="1"/>
</dbReference>
<reference evidence="1" key="1">
    <citation type="journal article" date="2022" name="Int. J. Mol. Sci.">
        <title>Draft Genome of Tanacetum Coccineum: Genomic Comparison of Closely Related Tanacetum-Family Plants.</title>
        <authorList>
            <person name="Yamashiro T."/>
            <person name="Shiraishi A."/>
            <person name="Nakayama K."/>
            <person name="Satake H."/>
        </authorList>
    </citation>
    <scope>NUCLEOTIDE SEQUENCE</scope>
</reference>
<keyword evidence="2" id="KW-1185">Reference proteome</keyword>
<evidence type="ECO:0000313" key="2">
    <source>
        <dbReference type="Proteomes" id="UP001151760"/>
    </source>
</evidence>
<keyword evidence="1" id="KW-0808">Transferase</keyword>
<comment type="caution">
    <text evidence="1">The sequence shown here is derived from an EMBL/GenBank/DDBJ whole genome shotgun (WGS) entry which is preliminary data.</text>
</comment>
<protein>
    <submittedName>
        <fullName evidence="1">Reverse transcriptase domain-containing protein</fullName>
    </submittedName>
</protein>
<organism evidence="1 2">
    <name type="scientific">Tanacetum coccineum</name>
    <dbReference type="NCBI Taxonomy" id="301880"/>
    <lineage>
        <taxon>Eukaryota</taxon>
        <taxon>Viridiplantae</taxon>
        <taxon>Streptophyta</taxon>
        <taxon>Embryophyta</taxon>
        <taxon>Tracheophyta</taxon>
        <taxon>Spermatophyta</taxon>
        <taxon>Magnoliopsida</taxon>
        <taxon>eudicotyledons</taxon>
        <taxon>Gunneridae</taxon>
        <taxon>Pentapetalae</taxon>
        <taxon>asterids</taxon>
        <taxon>campanulids</taxon>
        <taxon>Asterales</taxon>
        <taxon>Asteraceae</taxon>
        <taxon>Asteroideae</taxon>
        <taxon>Anthemideae</taxon>
        <taxon>Anthemidinae</taxon>
        <taxon>Tanacetum</taxon>
    </lineage>
</organism>
<dbReference type="EMBL" id="BQNB010018496">
    <property type="protein sequence ID" value="GJT75068.1"/>
    <property type="molecule type" value="Genomic_DNA"/>
</dbReference>
<keyword evidence="1" id="KW-0548">Nucleotidyltransferase</keyword>
<reference evidence="1" key="2">
    <citation type="submission" date="2022-01" db="EMBL/GenBank/DDBJ databases">
        <authorList>
            <person name="Yamashiro T."/>
            <person name="Shiraishi A."/>
            <person name="Satake H."/>
            <person name="Nakayama K."/>
        </authorList>
    </citation>
    <scope>NUCLEOTIDE SEQUENCE</scope>
</reference>
<dbReference type="GO" id="GO:0003964">
    <property type="term" value="F:RNA-directed DNA polymerase activity"/>
    <property type="evidence" value="ECO:0007669"/>
    <property type="project" value="UniProtKB-KW"/>
</dbReference>
<name>A0ABQ5GJW3_9ASTR</name>
<proteinExistence type="predicted"/>